<accession>F4WTE5</accession>
<sequence>MKGKSFTAKQTAARPWLPSRNDRREIYSREETIWSSRHVERRIGKAAALHCGNVIVCVTIFSRQPARMQKLGMALSVSSCLANSWCATPAPVTHAHVRTRVQTVAEANRCPGLDEIKPSIYEGGRGGGYYDDGGGGGGGGGGDRGGGKAWRRERRKEGCPSPRWQPSASRVQGHIINLFQRFLHSQKTKGIGGSNVLKNANSVLWLRYNRNDKRATATVPFLPKRHPDDASYRDDAMMQNGTFFFMQDYDNKEKKDDFEIFKVMKNNALIDFAAAKNFLTNFETKYLPLLLNMTNGYNCTCNSKDLGISLGRHACRVSEGTLPVRLSVLQNDRMNQIWRYINAPNYAACRVGKKTIRDK</sequence>
<name>F4WTE5_ACREC</name>
<gene>
    <name evidence="1" type="ORF">G5I_09103</name>
</gene>
<protein>
    <submittedName>
        <fullName evidence="1">Uncharacterized protein</fullName>
    </submittedName>
</protein>
<dbReference type="InParanoid" id="F4WTE5"/>
<dbReference type="Proteomes" id="UP000007755">
    <property type="component" value="Unassembled WGS sequence"/>
</dbReference>
<reference evidence="1" key="1">
    <citation type="submission" date="2011-02" db="EMBL/GenBank/DDBJ databases">
        <title>The genome of the leaf-cutting ant Acromyrmex echinatior suggests key adaptations to social evolution and fungus farming.</title>
        <authorList>
            <person name="Nygaard S."/>
            <person name="Zhang G."/>
        </authorList>
    </citation>
    <scope>NUCLEOTIDE SEQUENCE</scope>
</reference>
<dbReference type="AlphaFoldDB" id="F4WTE5"/>
<evidence type="ECO:0000313" key="2">
    <source>
        <dbReference type="Proteomes" id="UP000007755"/>
    </source>
</evidence>
<evidence type="ECO:0000313" key="1">
    <source>
        <dbReference type="EMBL" id="EGI62537.1"/>
    </source>
</evidence>
<organism evidence="2">
    <name type="scientific">Acromyrmex echinatior</name>
    <name type="common">Panamanian leafcutter ant</name>
    <name type="synonym">Acromyrmex octospinosus echinatior</name>
    <dbReference type="NCBI Taxonomy" id="103372"/>
    <lineage>
        <taxon>Eukaryota</taxon>
        <taxon>Metazoa</taxon>
        <taxon>Ecdysozoa</taxon>
        <taxon>Arthropoda</taxon>
        <taxon>Hexapoda</taxon>
        <taxon>Insecta</taxon>
        <taxon>Pterygota</taxon>
        <taxon>Neoptera</taxon>
        <taxon>Endopterygota</taxon>
        <taxon>Hymenoptera</taxon>
        <taxon>Apocrita</taxon>
        <taxon>Aculeata</taxon>
        <taxon>Formicoidea</taxon>
        <taxon>Formicidae</taxon>
        <taxon>Myrmicinae</taxon>
        <taxon>Acromyrmex</taxon>
    </lineage>
</organism>
<keyword evidence="2" id="KW-1185">Reference proteome</keyword>
<dbReference type="EMBL" id="GL888334">
    <property type="protein sequence ID" value="EGI62537.1"/>
    <property type="molecule type" value="Genomic_DNA"/>
</dbReference>
<proteinExistence type="predicted"/>